<organism evidence="1 2">
    <name type="scientific">Acetoanaerobium pronyense</name>
    <dbReference type="NCBI Taxonomy" id="1482736"/>
    <lineage>
        <taxon>Bacteria</taxon>
        <taxon>Bacillati</taxon>
        <taxon>Bacillota</taxon>
        <taxon>Clostridia</taxon>
        <taxon>Peptostreptococcales</taxon>
        <taxon>Filifactoraceae</taxon>
        <taxon>Acetoanaerobium</taxon>
    </lineage>
</organism>
<sequence length="420" mass="49371">MLKHDFLNLVDSYIDIWDELEEPMFIKKKFSHLTQTIKYFKIKSQMKRTFSSINIKYKHLKQSKENLSFSKESEEEMWVLRACCMNNKELSHLIELWLELDIKNMENNIQGDYIGCTEEFIKRVKETWPNMEESQVFQALRNVWIMIALKIMFSNNPNDLVLTNSIFAYSMLYPLTDNLLDNPNILQVEKLDFSKRLEKRLKGNILSPKNTEEKDIFDMISLIEQEYCRKSYPKVYESLLLIHEAQTNNIKNQYMNPEKNDIKKSTFEKGAASVVADGYLVMGDLTQTQMDFLTGYGIVLQLADDLQDIEEDEAVNHTTIANSCPNKELQEYILNLLKLSEKILDKIDFNEDYVNKEMKIILLRSMETLISDAVLKNKKRLDTYFYKRISKASPIGLEKYLKLKNYSIGEIENIKPKLMP</sequence>
<keyword evidence="2" id="KW-1185">Reference proteome</keyword>
<dbReference type="EMBL" id="JAGGLI010000004">
    <property type="protein sequence ID" value="MBP2026770.1"/>
    <property type="molecule type" value="Genomic_DNA"/>
</dbReference>
<comment type="caution">
    <text evidence="1">The sequence shown here is derived from an EMBL/GenBank/DDBJ whole genome shotgun (WGS) entry which is preliminary data.</text>
</comment>
<accession>A0ABS4KG61</accession>
<reference evidence="1 2" key="1">
    <citation type="submission" date="2021-03" db="EMBL/GenBank/DDBJ databases">
        <title>Genomic Encyclopedia of Type Strains, Phase IV (KMG-IV): sequencing the most valuable type-strain genomes for metagenomic binning, comparative biology and taxonomic classification.</title>
        <authorList>
            <person name="Goeker M."/>
        </authorList>
    </citation>
    <scope>NUCLEOTIDE SEQUENCE [LARGE SCALE GENOMIC DNA]</scope>
    <source>
        <strain evidence="1 2">DSM 27512</strain>
    </source>
</reference>
<evidence type="ECO:0000313" key="2">
    <source>
        <dbReference type="Proteomes" id="UP001314903"/>
    </source>
</evidence>
<name>A0ABS4KG61_9FIRM</name>
<dbReference type="RefSeq" id="WP_209659123.1">
    <property type="nucleotide sequence ID" value="NZ_JAGGLI010000004.1"/>
</dbReference>
<gene>
    <name evidence="1" type="ORF">J2Z35_000561</name>
</gene>
<proteinExistence type="predicted"/>
<evidence type="ECO:0000313" key="1">
    <source>
        <dbReference type="EMBL" id="MBP2026770.1"/>
    </source>
</evidence>
<evidence type="ECO:0008006" key="3">
    <source>
        <dbReference type="Google" id="ProtNLM"/>
    </source>
</evidence>
<protein>
    <recommendedName>
        <fullName evidence="3">Terpene synthase</fullName>
    </recommendedName>
</protein>
<dbReference type="Proteomes" id="UP001314903">
    <property type="component" value="Unassembled WGS sequence"/>
</dbReference>